<dbReference type="VEuPathDB" id="FungiDB:ASPZODRAFT_93002"/>
<evidence type="ECO:0000313" key="3">
    <source>
        <dbReference type="EMBL" id="OJJ48409.1"/>
    </source>
</evidence>
<accession>A0A1L9SMC1</accession>
<evidence type="ECO:0000259" key="2">
    <source>
        <dbReference type="Pfam" id="PF23868"/>
    </source>
</evidence>
<evidence type="ECO:0000256" key="1">
    <source>
        <dbReference type="SAM" id="MobiDB-lite"/>
    </source>
</evidence>
<dbReference type="RefSeq" id="XP_022582919.1">
    <property type="nucleotide sequence ID" value="XM_022730459.1"/>
</dbReference>
<feature type="region of interest" description="Disordered" evidence="1">
    <location>
        <begin position="37"/>
        <end position="64"/>
    </location>
</feature>
<dbReference type="Pfam" id="PF23868">
    <property type="entry name" value="Mmc1_C"/>
    <property type="match status" value="1"/>
</dbReference>
<sequence>MPPKLRGSLSRSFARPADPTGVFYCPSCAVWRRAATTRSSGNSDNHSRGRGSPSTSASTVNHRSIATSPGINALRNVPARFRELYEALDRVRAAAPEQVNLSRMHLALRGLESETPVVRVAVLGLNDATAARRLVRLLLADPLNPREDWEDILDGHDEDFSRGLLIRYGEASQTLPGDLLPTITVPSPALRKGNIEILVSTIGTEGGRVDAEITADTFLVPTIAIPTSHSGRYNVIRNPVHKTLVCGKGADGLLAYSSMFSRAALKADAGLVRGAIELAVADKTGTGNDRLAFVDIEKAEVALAKFRESVRNASEYERGWNTSGVQPILDWLSSSSSSQPKGHEDGGLNPLLESLIVSLLDSTAAKAATQEAVRAKEIEEAAIPDTVRQNLELSVTAWAEKAHTELRDSLEEGFASKRWKGLSWWKLFWRVDDVAMITSEILEKKYLQQAETEVIYTAGKLQQAGLLDMPEKQQSAFNSSIEEAGAERTEENPALPPEIPPWPTHVTTSRARLLNETVPSLQALAQNLVLFSASTTTLTSALSALTYVSFPVTTVSEACTFAAVGFIYSLRRQQKKWDTAREFWETEVREEGRTALLETEASLRHTVSEGGLPRTDDVPGNKMRESIDRARTALAQVK</sequence>
<gene>
    <name evidence="3" type="ORF">ASPZODRAFT_93002</name>
</gene>
<proteinExistence type="predicted"/>
<dbReference type="OrthoDB" id="5319015at2759"/>
<dbReference type="PANTHER" id="PTHR38644:SF1">
    <property type="entry name" value="EXPRESSED PROTEIN"/>
    <property type="match status" value="1"/>
</dbReference>
<dbReference type="GeneID" id="34616923"/>
<dbReference type="Pfam" id="PF23867">
    <property type="entry name" value="Mmc1_N"/>
    <property type="match status" value="1"/>
</dbReference>
<protein>
    <recommendedName>
        <fullName evidence="2">Mmc1 C-terminal domain-containing protein</fullName>
    </recommendedName>
</protein>
<name>A0A1L9SMC1_9EURO</name>
<evidence type="ECO:0000313" key="4">
    <source>
        <dbReference type="Proteomes" id="UP000184188"/>
    </source>
</evidence>
<dbReference type="EMBL" id="KV878339">
    <property type="protein sequence ID" value="OJJ48409.1"/>
    <property type="molecule type" value="Genomic_DNA"/>
</dbReference>
<organism evidence="3 4">
    <name type="scientific">Penicilliopsis zonata CBS 506.65</name>
    <dbReference type="NCBI Taxonomy" id="1073090"/>
    <lineage>
        <taxon>Eukaryota</taxon>
        <taxon>Fungi</taxon>
        <taxon>Dikarya</taxon>
        <taxon>Ascomycota</taxon>
        <taxon>Pezizomycotina</taxon>
        <taxon>Eurotiomycetes</taxon>
        <taxon>Eurotiomycetidae</taxon>
        <taxon>Eurotiales</taxon>
        <taxon>Aspergillaceae</taxon>
        <taxon>Penicilliopsis</taxon>
    </lineage>
</organism>
<dbReference type="STRING" id="1073090.A0A1L9SMC1"/>
<dbReference type="Proteomes" id="UP000184188">
    <property type="component" value="Unassembled WGS sequence"/>
</dbReference>
<feature type="compositionally biased region" description="Polar residues" evidence="1">
    <location>
        <begin position="52"/>
        <end position="64"/>
    </location>
</feature>
<dbReference type="InterPro" id="IPR056196">
    <property type="entry name" value="Mmc1_C"/>
</dbReference>
<feature type="domain" description="Mmc1 C-terminal" evidence="2">
    <location>
        <begin position="394"/>
        <end position="593"/>
    </location>
</feature>
<dbReference type="AlphaFoldDB" id="A0A1L9SMC1"/>
<keyword evidence="4" id="KW-1185">Reference proteome</keyword>
<dbReference type="PANTHER" id="PTHR38644">
    <property type="entry name" value="EXPRESSED PROTEIN"/>
    <property type="match status" value="1"/>
</dbReference>
<reference evidence="4" key="1">
    <citation type="journal article" date="2017" name="Genome Biol.">
        <title>Comparative genomics reveals high biological diversity and specific adaptations in the industrially and medically important fungal genus Aspergillus.</title>
        <authorList>
            <person name="de Vries R.P."/>
            <person name="Riley R."/>
            <person name="Wiebenga A."/>
            <person name="Aguilar-Osorio G."/>
            <person name="Amillis S."/>
            <person name="Uchima C.A."/>
            <person name="Anderluh G."/>
            <person name="Asadollahi M."/>
            <person name="Askin M."/>
            <person name="Barry K."/>
            <person name="Battaglia E."/>
            <person name="Bayram O."/>
            <person name="Benocci T."/>
            <person name="Braus-Stromeyer S.A."/>
            <person name="Caldana C."/>
            <person name="Canovas D."/>
            <person name="Cerqueira G.C."/>
            <person name="Chen F."/>
            <person name="Chen W."/>
            <person name="Choi C."/>
            <person name="Clum A."/>
            <person name="Dos Santos R.A."/>
            <person name="Damasio A.R."/>
            <person name="Diallinas G."/>
            <person name="Emri T."/>
            <person name="Fekete E."/>
            <person name="Flipphi M."/>
            <person name="Freyberg S."/>
            <person name="Gallo A."/>
            <person name="Gournas C."/>
            <person name="Habgood R."/>
            <person name="Hainaut M."/>
            <person name="Harispe M.L."/>
            <person name="Henrissat B."/>
            <person name="Hilden K.S."/>
            <person name="Hope R."/>
            <person name="Hossain A."/>
            <person name="Karabika E."/>
            <person name="Karaffa L."/>
            <person name="Karanyi Z."/>
            <person name="Krasevec N."/>
            <person name="Kuo A."/>
            <person name="Kusch H."/>
            <person name="LaButti K."/>
            <person name="Lagendijk E.L."/>
            <person name="Lapidus A."/>
            <person name="Levasseur A."/>
            <person name="Lindquist E."/>
            <person name="Lipzen A."/>
            <person name="Logrieco A.F."/>
            <person name="MacCabe A."/>
            <person name="Maekelae M.R."/>
            <person name="Malavazi I."/>
            <person name="Melin P."/>
            <person name="Meyer V."/>
            <person name="Mielnichuk N."/>
            <person name="Miskei M."/>
            <person name="Molnar A.P."/>
            <person name="Mule G."/>
            <person name="Ngan C.Y."/>
            <person name="Orejas M."/>
            <person name="Orosz E."/>
            <person name="Ouedraogo J.P."/>
            <person name="Overkamp K.M."/>
            <person name="Park H.-S."/>
            <person name="Perrone G."/>
            <person name="Piumi F."/>
            <person name="Punt P.J."/>
            <person name="Ram A.F."/>
            <person name="Ramon A."/>
            <person name="Rauscher S."/>
            <person name="Record E."/>
            <person name="Riano-Pachon D.M."/>
            <person name="Robert V."/>
            <person name="Roehrig J."/>
            <person name="Ruller R."/>
            <person name="Salamov A."/>
            <person name="Salih N.S."/>
            <person name="Samson R.A."/>
            <person name="Sandor E."/>
            <person name="Sanguinetti M."/>
            <person name="Schuetze T."/>
            <person name="Sepcic K."/>
            <person name="Shelest E."/>
            <person name="Sherlock G."/>
            <person name="Sophianopoulou V."/>
            <person name="Squina F.M."/>
            <person name="Sun H."/>
            <person name="Susca A."/>
            <person name="Todd R.B."/>
            <person name="Tsang A."/>
            <person name="Unkles S.E."/>
            <person name="van de Wiele N."/>
            <person name="van Rossen-Uffink D."/>
            <person name="Oliveira J.V."/>
            <person name="Vesth T.C."/>
            <person name="Visser J."/>
            <person name="Yu J.-H."/>
            <person name="Zhou M."/>
            <person name="Andersen M.R."/>
            <person name="Archer D.B."/>
            <person name="Baker S.E."/>
            <person name="Benoit I."/>
            <person name="Brakhage A.A."/>
            <person name="Braus G.H."/>
            <person name="Fischer R."/>
            <person name="Frisvad J.C."/>
            <person name="Goldman G.H."/>
            <person name="Houbraken J."/>
            <person name="Oakley B."/>
            <person name="Pocsi I."/>
            <person name="Scazzocchio C."/>
            <person name="Seiboth B."/>
            <person name="vanKuyk P.A."/>
            <person name="Wortman J."/>
            <person name="Dyer P.S."/>
            <person name="Grigoriev I.V."/>
        </authorList>
    </citation>
    <scope>NUCLEOTIDE SEQUENCE [LARGE SCALE GENOMIC DNA]</scope>
    <source>
        <strain evidence="4">CBS 506.65</strain>
    </source>
</reference>